<accession>S6AFA9</accession>
<evidence type="ECO:0000313" key="1">
    <source>
        <dbReference type="EMBL" id="BAN48597.1"/>
    </source>
</evidence>
<dbReference type="KEGG" id="pre:PCA10_28650"/>
<dbReference type="NCBIfam" id="NF041728">
    <property type="entry name" value="BPSL0761_fam"/>
    <property type="match status" value="1"/>
</dbReference>
<proteinExistence type="predicted"/>
<organism evidence="1 2">
    <name type="scientific">Metapseudomonas resinovorans NBRC 106553</name>
    <dbReference type="NCBI Taxonomy" id="1245471"/>
    <lineage>
        <taxon>Bacteria</taxon>
        <taxon>Pseudomonadati</taxon>
        <taxon>Pseudomonadota</taxon>
        <taxon>Gammaproteobacteria</taxon>
        <taxon>Pseudomonadales</taxon>
        <taxon>Pseudomonadaceae</taxon>
        <taxon>Metapseudomonas</taxon>
    </lineage>
</organism>
<dbReference type="RefSeq" id="WP_016492789.1">
    <property type="nucleotide sequence ID" value="NC_021499.1"/>
</dbReference>
<dbReference type="eggNOG" id="ENOG5031HN1">
    <property type="taxonomic scope" value="Bacteria"/>
</dbReference>
<keyword evidence="2" id="KW-1185">Reference proteome</keyword>
<sequence>MTVPYERTRAVIQTGEFLKRLEQDVSLSEDIRGMANQLLRHYPSKAEVLLQGLLEESRPADVRISPFFSSSPTYHPMEPPIVSRVWRSLRRKVALSLFS</sequence>
<dbReference type="EMBL" id="AP013068">
    <property type="protein sequence ID" value="BAN48597.1"/>
    <property type="molecule type" value="Genomic_DNA"/>
</dbReference>
<dbReference type="Proteomes" id="UP000015503">
    <property type="component" value="Chromosome"/>
</dbReference>
<name>S6AFA9_METRE</name>
<reference evidence="1 2" key="1">
    <citation type="journal article" date="2013" name="Genome Announc.">
        <title>Complete Genome Sequence of the Carbazole Degrader Pseudomonas resinovorans Strain CA10 (NBRC 106553).</title>
        <authorList>
            <person name="Shintani M."/>
            <person name="Hosoyama A."/>
            <person name="Ohji S."/>
            <person name="Tsuchikane K."/>
            <person name="Takarada H."/>
            <person name="Yamazoe A."/>
            <person name="Fujita N."/>
            <person name="Nojiri H."/>
        </authorList>
    </citation>
    <scope>NUCLEOTIDE SEQUENCE [LARGE SCALE GENOMIC DNA]</scope>
    <source>
        <strain evidence="1 2">NBRC 106553</strain>
    </source>
</reference>
<protein>
    <submittedName>
        <fullName evidence="1">Uncharacterized protein</fullName>
    </submittedName>
</protein>
<dbReference type="InterPro" id="IPR049723">
    <property type="entry name" value="BPSL0761-like"/>
</dbReference>
<dbReference type="AlphaFoldDB" id="S6AFA9"/>
<gene>
    <name evidence="1" type="ORF">PCA10_28650</name>
</gene>
<dbReference type="HOGENOM" id="CLU_173315_1_0_6"/>
<evidence type="ECO:0000313" key="2">
    <source>
        <dbReference type="Proteomes" id="UP000015503"/>
    </source>
</evidence>